<dbReference type="GO" id="GO:0070197">
    <property type="term" value="P:meiotic attachment of telomere to nuclear envelope"/>
    <property type="evidence" value="ECO:0007669"/>
    <property type="project" value="InterPro"/>
</dbReference>
<dbReference type="InterPro" id="IPR001005">
    <property type="entry name" value="SANT/Myb"/>
</dbReference>
<name>A0A7M6DJW5_9CNID</name>
<dbReference type="Gene3D" id="1.10.10.60">
    <property type="entry name" value="Homeodomain-like"/>
    <property type="match status" value="2"/>
</dbReference>
<accession>A0A7M6DJW5</accession>
<feature type="domain" description="HTH myb-type" evidence="3">
    <location>
        <begin position="852"/>
        <end position="909"/>
    </location>
</feature>
<proteinExistence type="predicted"/>
<dbReference type="OrthoDB" id="5970423at2759"/>
<dbReference type="PROSITE" id="PS51294">
    <property type="entry name" value="HTH_MYB"/>
    <property type="match status" value="1"/>
</dbReference>
<dbReference type="SMART" id="SM00717">
    <property type="entry name" value="SANT"/>
    <property type="match status" value="2"/>
</dbReference>
<keyword evidence="5" id="KW-1185">Reference proteome</keyword>
<feature type="coiled-coil region" evidence="1">
    <location>
        <begin position="448"/>
        <end position="475"/>
    </location>
</feature>
<evidence type="ECO:0000256" key="1">
    <source>
        <dbReference type="SAM" id="Coils"/>
    </source>
</evidence>
<dbReference type="RefSeq" id="XP_066934981.1">
    <property type="nucleotide sequence ID" value="XM_067078880.1"/>
</dbReference>
<dbReference type="GeneID" id="136822614"/>
<dbReference type="InterPro" id="IPR042359">
    <property type="entry name" value="TERB1"/>
</dbReference>
<organism evidence="4 5">
    <name type="scientific">Clytia hemisphaerica</name>
    <dbReference type="NCBI Taxonomy" id="252671"/>
    <lineage>
        <taxon>Eukaryota</taxon>
        <taxon>Metazoa</taxon>
        <taxon>Cnidaria</taxon>
        <taxon>Hydrozoa</taxon>
        <taxon>Hydroidolina</taxon>
        <taxon>Leptothecata</taxon>
        <taxon>Obeliida</taxon>
        <taxon>Clytiidae</taxon>
        <taxon>Clytia</taxon>
    </lineage>
</organism>
<evidence type="ECO:0000259" key="3">
    <source>
        <dbReference type="PROSITE" id="PS51294"/>
    </source>
</evidence>
<dbReference type="PANTHER" id="PTHR14014">
    <property type="entry name" value="TELOMERE REPEATS-BINDING BOUQUET FORMATION PROTEIN 1"/>
    <property type="match status" value="1"/>
</dbReference>
<feature type="region of interest" description="Disordered" evidence="2">
    <location>
        <begin position="515"/>
        <end position="588"/>
    </location>
</feature>
<dbReference type="InterPro" id="IPR016024">
    <property type="entry name" value="ARM-type_fold"/>
</dbReference>
<dbReference type="InterPro" id="IPR011989">
    <property type="entry name" value="ARM-like"/>
</dbReference>
<dbReference type="AlphaFoldDB" id="A0A7M6DJW5"/>
<evidence type="ECO:0000313" key="4">
    <source>
        <dbReference type="EnsemblMetazoa" id="CLYHEMP013445.1"/>
    </source>
</evidence>
<dbReference type="CDD" id="cd11660">
    <property type="entry name" value="SANT_TRF"/>
    <property type="match status" value="1"/>
</dbReference>
<keyword evidence="1" id="KW-0175">Coiled coil</keyword>
<protein>
    <recommendedName>
        <fullName evidence="3">HTH myb-type domain-containing protein</fullName>
    </recommendedName>
</protein>
<reference evidence="4" key="1">
    <citation type="submission" date="2021-01" db="UniProtKB">
        <authorList>
            <consortium name="EnsemblMetazoa"/>
        </authorList>
    </citation>
    <scope>IDENTIFICATION</scope>
</reference>
<dbReference type="PANTHER" id="PTHR14014:SF0">
    <property type="entry name" value="TELOMERE REPEATS-BINDING BOUQUET FORMATION PROTEIN 1"/>
    <property type="match status" value="1"/>
</dbReference>
<feature type="region of interest" description="Disordered" evidence="2">
    <location>
        <begin position="658"/>
        <end position="691"/>
    </location>
</feature>
<dbReference type="InterPro" id="IPR009057">
    <property type="entry name" value="Homeodomain-like_sf"/>
</dbReference>
<dbReference type="EnsemblMetazoa" id="CLYHEMT013445.1">
    <property type="protein sequence ID" value="CLYHEMP013445.1"/>
    <property type="gene ID" value="CLYHEMG013445"/>
</dbReference>
<dbReference type="GO" id="GO:0007129">
    <property type="term" value="P:homologous chromosome pairing at meiosis"/>
    <property type="evidence" value="ECO:0007669"/>
    <property type="project" value="TreeGrafter"/>
</dbReference>
<dbReference type="InterPro" id="IPR017930">
    <property type="entry name" value="Myb_dom"/>
</dbReference>
<sequence length="967" mass="110225">MGSSLENDMVCLLESIQCLGNDKSQIIQALEHLAEMVLQDEGATIFYKLNGISLIHKLAFQKKTTSSIVQKALILLGNSSLSNYENKNALCNDQIMDYLKNKIFGDPPNSKMIASGSYFIACLCSANDKVQNKARNSKLLDKLVLLYRSFHPKGEIQNNVSKEQWFEKASSNCPVVLTHISHALKSLMNKPRNVENQIVCSRLLNLALSTLASGKYAEDARIEALQFIADCLYENEKTQNIFNMIGGMRILSQVLKTEMKNECDNKAKRNLELTKTLLDTVTVAVTDHTNNKASGLKNDLMSCLVACLQSEKYDQLHLKVFLCFSELVHKNESCQKALVTSNGVPEIINIMSKKQDDMISKIGTSILQQCVKYQDDLDDCVKSGQKQVIEKDDIQMENTNHSKLKKNVRRAKRSLPMNDICQSINDQKATNTVTNVDSKDNTEMIDMLKSQHDLLQKFQDEIKNLRAEVRSQAASECGFDQQATMTPSRGRTQMHYYATPSRRLYPRLCPDTAPSKRQCLDAPSASWTPQRHDMSRLTHGSTTPSVQMLDKTPQRKYPDEGDDDVDERPALKKKTHSSTFCEEESTPSSSFMMKQQSLFEKVQLWQKQNEHNLNAPLPQIDKDGFVMPTPMVRRIKVKENFMFKTPMVNGQKMQPTIQCAPKKKEATKKRCPTSSDEGFYDQNGEGDSSGEVVSGIRRTLSFDHSRNEDEASVICHDEQKAPVTSVSNTATKINKSCVACRPDLSLNSKNLIQFLEQKHFTCRTHFEFLKKIQKLYDSVKRKERPAPVLNNATTKILPQPTFPMKTPKKRLDTTNTDWENTSVFSYRSIASRRSHASERSDVTYRTNMMTPSRRRQRKEYTAEEVNYIIDGAERYGRRWKMVLDAYPFQNGRTAIDLKDKYKKLKIYGTQPTPSRPVPFTTQELVNLKHGVSKFGQQWPRILKGYNFEGCRTPYDLQMRWATLMKNV</sequence>
<dbReference type="SUPFAM" id="SSF46689">
    <property type="entry name" value="Homeodomain-like"/>
    <property type="match status" value="2"/>
</dbReference>
<dbReference type="Gene3D" id="1.25.10.10">
    <property type="entry name" value="Leucine-rich Repeat Variant"/>
    <property type="match status" value="2"/>
</dbReference>
<evidence type="ECO:0000256" key="2">
    <source>
        <dbReference type="SAM" id="MobiDB-lite"/>
    </source>
</evidence>
<dbReference type="Proteomes" id="UP000594262">
    <property type="component" value="Unplaced"/>
</dbReference>
<evidence type="ECO:0000313" key="5">
    <source>
        <dbReference type="Proteomes" id="UP000594262"/>
    </source>
</evidence>
<dbReference type="SUPFAM" id="SSF48371">
    <property type="entry name" value="ARM repeat"/>
    <property type="match status" value="1"/>
</dbReference>